<dbReference type="PROSITE" id="PS00059">
    <property type="entry name" value="ADH_ZINC"/>
    <property type="match status" value="1"/>
</dbReference>
<sequence length="315" mass="33414">MKALVYARPLTMAIQDIPEPVAEPGEVIVDVRAAGICGSELEGFATQNPFRVPPLVMGHEFAGVRVEDGKKVVVNPMVSCHNCDMCHRGLVNLCRVRKIIGIHRAGGFAERVAVPAANCVEVRDEVPFTTLALTEPMANAAHALRLVQAHDPWPQRIGIIGCGMVGLAAGILARHRGVPEVVICDRSAARLASAERLGLTVAGATLAGEFDAIYDSVGSAATRAASVEQIRPGGTALWAGLHEAQADLDSLAMIGNEKRILATFCYDQTDFEAATRLVETMSPDFVATCPLDEGVEGFMALLDGPADAVKTILVR</sequence>
<reference evidence="8" key="2">
    <citation type="submission" date="2020-09" db="EMBL/GenBank/DDBJ databases">
        <authorList>
            <person name="Sun Q."/>
            <person name="Zhou Y."/>
        </authorList>
    </citation>
    <scope>NUCLEOTIDE SEQUENCE</scope>
    <source>
        <strain evidence="8">CGMCC 4.7312</strain>
    </source>
</reference>
<gene>
    <name evidence="8" type="primary">adh</name>
    <name evidence="8" type="ORF">GCM10011608_58980</name>
</gene>
<dbReference type="PANTHER" id="PTHR43401:SF2">
    <property type="entry name" value="L-THREONINE 3-DEHYDROGENASE"/>
    <property type="match status" value="1"/>
</dbReference>
<evidence type="ECO:0000256" key="2">
    <source>
        <dbReference type="ARBA" id="ARBA00022723"/>
    </source>
</evidence>
<dbReference type="InterPro" id="IPR050129">
    <property type="entry name" value="Zn_alcohol_dh"/>
</dbReference>
<dbReference type="Gene3D" id="3.40.50.720">
    <property type="entry name" value="NAD(P)-binding Rossmann-like Domain"/>
    <property type="match status" value="1"/>
</dbReference>
<dbReference type="Gene3D" id="3.90.180.10">
    <property type="entry name" value="Medium-chain alcohol dehydrogenases, catalytic domain"/>
    <property type="match status" value="1"/>
</dbReference>
<feature type="domain" description="Alcohol dehydrogenase-like C-terminal" evidence="6">
    <location>
        <begin position="165"/>
        <end position="279"/>
    </location>
</feature>
<reference evidence="8" key="1">
    <citation type="journal article" date="2014" name="Int. J. Syst. Evol. Microbiol.">
        <title>Complete genome sequence of Corynebacterium casei LMG S-19264T (=DSM 44701T), isolated from a smear-ripened cheese.</title>
        <authorList>
            <consortium name="US DOE Joint Genome Institute (JGI-PGF)"/>
            <person name="Walter F."/>
            <person name="Albersmeier A."/>
            <person name="Kalinowski J."/>
            <person name="Ruckert C."/>
        </authorList>
    </citation>
    <scope>NUCLEOTIDE SEQUENCE</scope>
    <source>
        <strain evidence="8">CGMCC 4.7312</strain>
    </source>
</reference>
<proteinExistence type="inferred from homology"/>
<dbReference type="GO" id="GO:0016491">
    <property type="term" value="F:oxidoreductase activity"/>
    <property type="evidence" value="ECO:0007669"/>
    <property type="project" value="UniProtKB-KW"/>
</dbReference>
<evidence type="ECO:0000259" key="6">
    <source>
        <dbReference type="Pfam" id="PF00107"/>
    </source>
</evidence>
<comment type="cofactor">
    <cofactor evidence="1 5">
        <name>Zn(2+)</name>
        <dbReference type="ChEBI" id="CHEBI:29105"/>
    </cofactor>
</comment>
<dbReference type="InterPro" id="IPR013149">
    <property type="entry name" value="ADH-like_C"/>
</dbReference>
<evidence type="ECO:0000259" key="7">
    <source>
        <dbReference type="Pfam" id="PF08240"/>
    </source>
</evidence>
<dbReference type="EMBL" id="BMNB01000048">
    <property type="protein sequence ID" value="GGM65922.1"/>
    <property type="molecule type" value="Genomic_DNA"/>
</dbReference>
<feature type="domain" description="Alcohol dehydrogenase-like N-terminal" evidence="7">
    <location>
        <begin position="24"/>
        <end position="123"/>
    </location>
</feature>
<organism evidence="8 9">
    <name type="scientific">Micromonospora sonchi</name>
    <dbReference type="NCBI Taxonomy" id="1763543"/>
    <lineage>
        <taxon>Bacteria</taxon>
        <taxon>Bacillati</taxon>
        <taxon>Actinomycetota</taxon>
        <taxon>Actinomycetes</taxon>
        <taxon>Micromonosporales</taxon>
        <taxon>Micromonosporaceae</taxon>
        <taxon>Micromonospora</taxon>
    </lineage>
</organism>
<dbReference type="InterPro" id="IPR002328">
    <property type="entry name" value="ADH_Zn_CS"/>
</dbReference>
<comment type="caution">
    <text evidence="8">The sequence shown here is derived from an EMBL/GenBank/DDBJ whole genome shotgun (WGS) entry which is preliminary data.</text>
</comment>
<evidence type="ECO:0000313" key="9">
    <source>
        <dbReference type="Proteomes" id="UP000608890"/>
    </source>
</evidence>
<evidence type="ECO:0000256" key="4">
    <source>
        <dbReference type="ARBA" id="ARBA00023002"/>
    </source>
</evidence>
<dbReference type="InterPro" id="IPR013154">
    <property type="entry name" value="ADH-like_N"/>
</dbReference>
<keyword evidence="3 5" id="KW-0862">Zinc</keyword>
<dbReference type="Pfam" id="PF08240">
    <property type="entry name" value="ADH_N"/>
    <property type="match status" value="1"/>
</dbReference>
<dbReference type="InterPro" id="IPR036291">
    <property type="entry name" value="NAD(P)-bd_dom_sf"/>
</dbReference>
<dbReference type="SUPFAM" id="SSF50129">
    <property type="entry name" value="GroES-like"/>
    <property type="match status" value="1"/>
</dbReference>
<evidence type="ECO:0000256" key="1">
    <source>
        <dbReference type="ARBA" id="ARBA00001947"/>
    </source>
</evidence>
<protein>
    <submittedName>
        <fullName evidence="8">Galactitol-1-phosphate 5-dehydrogenase</fullName>
    </submittedName>
</protein>
<dbReference type="GO" id="GO:0008270">
    <property type="term" value="F:zinc ion binding"/>
    <property type="evidence" value="ECO:0007669"/>
    <property type="project" value="InterPro"/>
</dbReference>
<dbReference type="Proteomes" id="UP000608890">
    <property type="component" value="Unassembled WGS sequence"/>
</dbReference>
<name>A0A917X568_9ACTN</name>
<keyword evidence="9" id="KW-1185">Reference proteome</keyword>
<dbReference type="RefSeq" id="WP_189050255.1">
    <property type="nucleotide sequence ID" value="NZ_BMNB01000048.1"/>
</dbReference>
<dbReference type="AlphaFoldDB" id="A0A917X568"/>
<keyword evidence="4" id="KW-0560">Oxidoreductase</keyword>
<dbReference type="InterPro" id="IPR011032">
    <property type="entry name" value="GroES-like_sf"/>
</dbReference>
<dbReference type="Pfam" id="PF00107">
    <property type="entry name" value="ADH_zinc_N"/>
    <property type="match status" value="1"/>
</dbReference>
<comment type="similarity">
    <text evidence="5">Belongs to the zinc-containing alcohol dehydrogenase family.</text>
</comment>
<dbReference type="SUPFAM" id="SSF51735">
    <property type="entry name" value="NAD(P)-binding Rossmann-fold domains"/>
    <property type="match status" value="1"/>
</dbReference>
<evidence type="ECO:0000256" key="3">
    <source>
        <dbReference type="ARBA" id="ARBA00022833"/>
    </source>
</evidence>
<dbReference type="PANTHER" id="PTHR43401">
    <property type="entry name" value="L-THREONINE 3-DEHYDROGENASE"/>
    <property type="match status" value="1"/>
</dbReference>
<keyword evidence="2 5" id="KW-0479">Metal-binding</keyword>
<evidence type="ECO:0000256" key="5">
    <source>
        <dbReference type="RuleBase" id="RU361277"/>
    </source>
</evidence>
<evidence type="ECO:0000313" key="8">
    <source>
        <dbReference type="EMBL" id="GGM65922.1"/>
    </source>
</evidence>
<accession>A0A917X568</accession>